<dbReference type="InterPro" id="IPR013324">
    <property type="entry name" value="RNA_pol_sigma_r3/r4-like"/>
</dbReference>
<feature type="domain" description="DUF6596" evidence="8">
    <location>
        <begin position="210"/>
        <end position="310"/>
    </location>
</feature>
<dbReference type="RefSeq" id="WP_065488471.1">
    <property type="nucleotide sequence ID" value="NZ_CP009111.1"/>
</dbReference>
<name>A0A1B1JX44_RHOOP</name>
<evidence type="ECO:0000313" key="9">
    <source>
        <dbReference type="EMBL" id="ANS24918.1"/>
    </source>
</evidence>
<feature type="domain" description="RNA polymerase sigma-70 region 2" evidence="6">
    <location>
        <begin position="33"/>
        <end position="92"/>
    </location>
</feature>
<dbReference type="EMBL" id="CP009111">
    <property type="protein sequence ID" value="ANS24918.1"/>
    <property type="molecule type" value="Genomic_DNA"/>
</dbReference>
<sequence length="441" mass="47469">MARSDRSALSGSTGDGHTGREAVAAVWRIESARIVGALARYTGDFALAEDLAQEALAEALVSWPRDGIPHNPAGWLLTVGRRRAIDAFRRRSALDERYAVLAHDLDEGGAVSGSAPTDPAKGTGDVLWDPDQIDDDMLALMFISCHPVLSREARVALTLRVVGGLTSDEIAKVFLVPTATVQARITRAKKTLGAARVPFEVPLAGERTERLGSVLSVIYLIFTEGSSASSGDDLIRLDLASEAQRLARVLTRLVPDEPEVHGLLALLELTSARFPARTGSDGEPVLLEHQDRRRWDRTAIRRGRAALARAEQVGRGLGAYGLQAAIAECHAVAPSVDATNWERIVLIYEALGRLAPSPVVDLNRAVAVSMARGPAAALPIVDELVAAQALSNSHLLPSVRGELLTRLGRTDEARTEFEEAVRLCGNERERTVLGRKLADLR</sequence>
<dbReference type="GO" id="GO:0016987">
    <property type="term" value="F:sigma factor activity"/>
    <property type="evidence" value="ECO:0007669"/>
    <property type="project" value="UniProtKB-KW"/>
</dbReference>
<feature type="domain" description="RNA polymerase sigma factor 70 region 4 type 2" evidence="7">
    <location>
        <begin position="142"/>
        <end position="192"/>
    </location>
</feature>
<keyword evidence="3" id="KW-0731">Sigma factor</keyword>
<evidence type="ECO:0000259" key="6">
    <source>
        <dbReference type="Pfam" id="PF04542"/>
    </source>
</evidence>
<proteinExistence type="inferred from homology"/>
<accession>A0A1B1JX44</accession>
<dbReference type="InterPro" id="IPR046531">
    <property type="entry name" value="DUF6596"/>
</dbReference>
<dbReference type="Pfam" id="PF20239">
    <property type="entry name" value="DUF6596"/>
    <property type="match status" value="1"/>
</dbReference>
<evidence type="ECO:0000259" key="8">
    <source>
        <dbReference type="Pfam" id="PF20239"/>
    </source>
</evidence>
<dbReference type="InterPro" id="IPR013249">
    <property type="entry name" value="RNA_pol_sigma70_r4_t2"/>
</dbReference>
<evidence type="ECO:0000256" key="3">
    <source>
        <dbReference type="ARBA" id="ARBA00023082"/>
    </source>
</evidence>
<dbReference type="Gene3D" id="1.10.1740.10">
    <property type="match status" value="1"/>
</dbReference>
<dbReference type="Gene3D" id="1.10.10.10">
    <property type="entry name" value="Winged helix-like DNA-binding domain superfamily/Winged helix DNA-binding domain"/>
    <property type="match status" value="1"/>
</dbReference>
<evidence type="ECO:0000259" key="7">
    <source>
        <dbReference type="Pfam" id="PF08281"/>
    </source>
</evidence>
<dbReference type="Pfam" id="PF08281">
    <property type="entry name" value="Sigma70_r4_2"/>
    <property type="match status" value="1"/>
</dbReference>
<protein>
    <submittedName>
        <fullName evidence="9">Sigma factor</fullName>
    </submittedName>
</protein>
<dbReference type="PANTHER" id="PTHR47756:SF2">
    <property type="entry name" value="BLL6612 PROTEIN"/>
    <property type="match status" value="1"/>
</dbReference>
<organism evidence="9 10">
    <name type="scientific">Rhodococcus opacus</name>
    <name type="common">Nocardia opaca</name>
    <dbReference type="NCBI Taxonomy" id="37919"/>
    <lineage>
        <taxon>Bacteria</taxon>
        <taxon>Bacillati</taxon>
        <taxon>Actinomycetota</taxon>
        <taxon>Actinomycetes</taxon>
        <taxon>Mycobacteriales</taxon>
        <taxon>Nocardiaceae</taxon>
        <taxon>Rhodococcus</taxon>
    </lineage>
</organism>
<keyword evidence="4" id="KW-0238">DNA-binding</keyword>
<dbReference type="Pfam" id="PF04542">
    <property type="entry name" value="Sigma70_r2"/>
    <property type="match status" value="1"/>
</dbReference>
<dbReference type="GO" id="GO:0003677">
    <property type="term" value="F:DNA binding"/>
    <property type="evidence" value="ECO:0007669"/>
    <property type="project" value="UniProtKB-KW"/>
</dbReference>
<dbReference type="InterPro" id="IPR036388">
    <property type="entry name" value="WH-like_DNA-bd_sf"/>
</dbReference>
<comment type="similarity">
    <text evidence="1">Belongs to the sigma-70 factor family. ECF subfamily.</text>
</comment>
<gene>
    <name evidence="9" type="ORF">R1CP_00800</name>
</gene>
<evidence type="ECO:0000256" key="1">
    <source>
        <dbReference type="ARBA" id="ARBA00010641"/>
    </source>
</evidence>
<dbReference type="InterPro" id="IPR007627">
    <property type="entry name" value="RNA_pol_sigma70_r2"/>
</dbReference>
<reference evidence="9 10" key="1">
    <citation type="submission" date="2014-07" db="EMBL/GenBank/DDBJ databases">
        <authorList>
            <person name="Zhang J.E."/>
            <person name="Yang H."/>
            <person name="Guo J."/>
            <person name="Deng Z."/>
            <person name="Luo H."/>
            <person name="Luo M."/>
            <person name="Zhao B."/>
        </authorList>
    </citation>
    <scope>NUCLEOTIDE SEQUENCE [LARGE SCALE GENOMIC DNA]</scope>
    <source>
        <strain evidence="9 10">1CP</strain>
    </source>
</reference>
<dbReference type="Proteomes" id="UP000186108">
    <property type="component" value="Chromosome"/>
</dbReference>
<dbReference type="AlphaFoldDB" id="A0A1B1JX44"/>
<keyword evidence="5" id="KW-0804">Transcription</keyword>
<dbReference type="SUPFAM" id="SSF88946">
    <property type="entry name" value="Sigma2 domain of RNA polymerase sigma factors"/>
    <property type="match status" value="1"/>
</dbReference>
<keyword evidence="2" id="KW-0805">Transcription regulation</keyword>
<dbReference type="InterPro" id="IPR013325">
    <property type="entry name" value="RNA_pol_sigma_r2"/>
</dbReference>
<dbReference type="PANTHER" id="PTHR47756">
    <property type="entry name" value="BLL6612 PROTEIN-RELATED"/>
    <property type="match status" value="1"/>
</dbReference>
<dbReference type="SUPFAM" id="SSF88659">
    <property type="entry name" value="Sigma3 and sigma4 domains of RNA polymerase sigma factors"/>
    <property type="match status" value="1"/>
</dbReference>
<evidence type="ECO:0000313" key="10">
    <source>
        <dbReference type="Proteomes" id="UP000186108"/>
    </source>
</evidence>
<evidence type="ECO:0000256" key="4">
    <source>
        <dbReference type="ARBA" id="ARBA00023125"/>
    </source>
</evidence>
<dbReference type="PATRIC" id="fig|37919.13.peg.162"/>
<dbReference type="GO" id="GO:0006352">
    <property type="term" value="P:DNA-templated transcription initiation"/>
    <property type="evidence" value="ECO:0007669"/>
    <property type="project" value="InterPro"/>
</dbReference>
<evidence type="ECO:0000256" key="5">
    <source>
        <dbReference type="ARBA" id="ARBA00023163"/>
    </source>
</evidence>
<evidence type="ECO:0000256" key="2">
    <source>
        <dbReference type="ARBA" id="ARBA00023015"/>
    </source>
</evidence>